<accession>A0ACC4BCM6</accession>
<dbReference type="EMBL" id="RCHU02000012">
    <property type="protein sequence ID" value="KAL3575812.1"/>
    <property type="molecule type" value="Genomic_DNA"/>
</dbReference>
<organism evidence="1 2">
    <name type="scientific">Populus alba</name>
    <name type="common">White poplar</name>
    <dbReference type="NCBI Taxonomy" id="43335"/>
    <lineage>
        <taxon>Eukaryota</taxon>
        <taxon>Viridiplantae</taxon>
        <taxon>Streptophyta</taxon>
        <taxon>Embryophyta</taxon>
        <taxon>Tracheophyta</taxon>
        <taxon>Spermatophyta</taxon>
        <taxon>Magnoliopsida</taxon>
        <taxon>eudicotyledons</taxon>
        <taxon>Gunneridae</taxon>
        <taxon>Pentapetalae</taxon>
        <taxon>rosids</taxon>
        <taxon>fabids</taxon>
        <taxon>Malpighiales</taxon>
        <taxon>Salicaceae</taxon>
        <taxon>Saliceae</taxon>
        <taxon>Populus</taxon>
    </lineage>
</organism>
<reference evidence="1 2" key="1">
    <citation type="journal article" date="2024" name="Plant Biotechnol. J.">
        <title>Genome and CRISPR/Cas9 system of a widespread forest tree (Populus alba) in the world.</title>
        <authorList>
            <person name="Liu Y.J."/>
            <person name="Jiang P.F."/>
            <person name="Han X.M."/>
            <person name="Li X.Y."/>
            <person name="Wang H.M."/>
            <person name="Wang Y.J."/>
            <person name="Wang X.X."/>
            <person name="Zeng Q.Y."/>
        </authorList>
    </citation>
    <scope>NUCLEOTIDE SEQUENCE [LARGE SCALE GENOMIC DNA]</scope>
    <source>
        <strain evidence="2">cv. PAL-ZL1</strain>
    </source>
</reference>
<evidence type="ECO:0000313" key="2">
    <source>
        <dbReference type="Proteomes" id="UP000309997"/>
    </source>
</evidence>
<name>A0ACC4BCM6_POPAL</name>
<protein>
    <submittedName>
        <fullName evidence="1">Uncharacterized protein</fullName>
    </submittedName>
</protein>
<evidence type="ECO:0000313" key="1">
    <source>
        <dbReference type="EMBL" id="KAL3575812.1"/>
    </source>
</evidence>
<comment type="caution">
    <text evidence="1">The sequence shown here is derived from an EMBL/GenBank/DDBJ whole genome shotgun (WGS) entry which is preliminary data.</text>
</comment>
<sequence length="641" mass="69047">MRSVNNSSIETVNAAATAIVSAESRVQPSSSSVQIYARKAAVLALSFHGFLRVSKYDLRGNIRINYDSLGTSHLQSLFLQQKRRWGGCWSLYWCFGSHGSHKNSKRIGHAVLVPEPEVPGAVSSSTENQTQSTPILLPFIAPPSSPASFLQSDPPSSTQSPAGLLSLTSLSANAYSPRGPASIFAIGPYAHETQLVTPPVFSAFTTEPSTAPFTPPPESVQLTTPSSPEVPFAQLLTSSLERARRNSGPNQKFSLSHYEFQSYHPYPGSPGGQIISPGSAISNSGTSSPFPDRHPVLEFRMGEAPKLLGFEHFTPRKWGSRLGSGSLTPDGVGLGSRLGSGTVTPDGMGLSRLGSGTVTPDGMGLSRLCSGTATPDGAGLRSRRGSGTLTPDCFVPASQIGFLLENQISEVVSLTNSENGSKTDENVVHHRVSFELSGEEVARCLESKSAASTRTFPEYPQDTMPEDPVRGDRLAMNGERCLQNGEAASEMPGKNSEETEEDHGYRKHRSITLGSIKEFNFDNSKGEVSDKPAISSEWWANETIAGKEAGPANSWTFFPLLQPEVSVMVILSLWLYMPLYPWLTLHYISMSSHTVGFGAEGSTFVHGIKEEFGVHALFRHVATVFQNVVYKLAIAGLEYGF</sequence>
<proteinExistence type="predicted"/>
<gene>
    <name evidence="1" type="ORF">D5086_023913</name>
</gene>
<dbReference type="Proteomes" id="UP000309997">
    <property type="component" value="Unassembled WGS sequence"/>
</dbReference>
<keyword evidence="2" id="KW-1185">Reference proteome</keyword>